<protein>
    <recommendedName>
        <fullName evidence="8">Abasic site processing protein</fullName>
        <ecNumber evidence="8">3.4.-.-</ecNumber>
    </recommendedName>
</protein>
<evidence type="ECO:0000256" key="3">
    <source>
        <dbReference type="ARBA" id="ARBA00022763"/>
    </source>
</evidence>
<evidence type="ECO:0000256" key="2">
    <source>
        <dbReference type="ARBA" id="ARBA00022670"/>
    </source>
</evidence>
<keyword evidence="5" id="KW-0190">Covalent protein-DNA linkage</keyword>
<evidence type="ECO:0000313" key="10">
    <source>
        <dbReference type="Proteomes" id="UP000199035"/>
    </source>
</evidence>
<evidence type="ECO:0000313" key="9">
    <source>
        <dbReference type="EMBL" id="SDY27200.1"/>
    </source>
</evidence>
<dbReference type="RefSeq" id="WP_092689124.1">
    <property type="nucleotide sequence ID" value="NZ_FNPK01000006.1"/>
</dbReference>
<proteinExistence type="inferred from homology"/>
<evidence type="ECO:0000256" key="7">
    <source>
        <dbReference type="ARBA" id="ARBA00023239"/>
    </source>
</evidence>
<dbReference type="GO" id="GO:0106300">
    <property type="term" value="P:protein-DNA covalent cross-linking repair"/>
    <property type="evidence" value="ECO:0007669"/>
    <property type="project" value="InterPro"/>
</dbReference>
<dbReference type="STRING" id="595670.SAMN05421643_106163"/>
<dbReference type="InterPro" id="IPR003738">
    <property type="entry name" value="SRAP"/>
</dbReference>
<organism evidence="9 10">
    <name type="scientific">Acinetobacter kyonggiensis</name>
    <dbReference type="NCBI Taxonomy" id="595670"/>
    <lineage>
        <taxon>Bacteria</taxon>
        <taxon>Pseudomonadati</taxon>
        <taxon>Pseudomonadota</taxon>
        <taxon>Gammaproteobacteria</taxon>
        <taxon>Moraxellales</taxon>
        <taxon>Moraxellaceae</taxon>
        <taxon>Acinetobacter</taxon>
    </lineage>
</organism>
<keyword evidence="10" id="KW-1185">Reference proteome</keyword>
<dbReference type="EC" id="3.4.-.-" evidence="8"/>
<sequence length="206" mass="24089">MCANFKAIKRNRAYLLGLSEPPFEFPEDVFPLYDAPILIHGADHPEWDLAKFGLIPSWAKELKYGRHTYNARTETVAEKPSFRHAWHKNQFALIPVDAIFEPKYINEKPYWYEISRKDGLPFTIAAIYENAVINNQPIRSMSLLTINADQHPFMKQFHAPNHEKRSIIVIPEENRIDWLNCTPSEATQFFFAMKDEYVAVPKKTHR</sequence>
<dbReference type="GO" id="GO:0008233">
    <property type="term" value="F:peptidase activity"/>
    <property type="evidence" value="ECO:0007669"/>
    <property type="project" value="UniProtKB-KW"/>
</dbReference>
<evidence type="ECO:0000256" key="8">
    <source>
        <dbReference type="RuleBase" id="RU364100"/>
    </source>
</evidence>
<keyword evidence="4 8" id="KW-0378">Hydrolase</keyword>
<keyword evidence="3" id="KW-0227">DNA damage</keyword>
<dbReference type="GO" id="GO:0006508">
    <property type="term" value="P:proteolysis"/>
    <property type="evidence" value="ECO:0007669"/>
    <property type="project" value="UniProtKB-KW"/>
</dbReference>
<comment type="similarity">
    <text evidence="1 8">Belongs to the SOS response-associated peptidase family.</text>
</comment>
<keyword evidence="7" id="KW-0456">Lyase</keyword>
<name>A0A1H3IHP0_9GAMM</name>
<dbReference type="Proteomes" id="UP000199035">
    <property type="component" value="Unassembled WGS sequence"/>
</dbReference>
<dbReference type="PANTHER" id="PTHR13604">
    <property type="entry name" value="DC12-RELATED"/>
    <property type="match status" value="1"/>
</dbReference>
<evidence type="ECO:0000256" key="4">
    <source>
        <dbReference type="ARBA" id="ARBA00022801"/>
    </source>
</evidence>
<gene>
    <name evidence="9" type="ORF">SAMN05421643_106163</name>
</gene>
<dbReference type="PANTHER" id="PTHR13604:SF0">
    <property type="entry name" value="ABASIC SITE PROCESSING PROTEIN HMCES"/>
    <property type="match status" value="1"/>
</dbReference>
<evidence type="ECO:0000256" key="6">
    <source>
        <dbReference type="ARBA" id="ARBA00023125"/>
    </source>
</evidence>
<dbReference type="Pfam" id="PF02586">
    <property type="entry name" value="SRAP"/>
    <property type="match status" value="1"/>
</dbReference>
<accession>A0A1H3IHP0</accession>
<evidence type="ECO:0000256" key="1">
    <source>
        <dbReference type="ARBA" id="ARBA00008136"/>
    </source>
</evidence>
<dbReference type="Gene3D" id="3.90.1680.10">
    <property type="entry name" value="SOS response associated peptidase-like"/>
    <property type="match status" value="1"/>
</dbReference>
<evidence type="ECO:0000256" key="5">
    <source>
        <dbReference type="ARBA" id="ARBA00023124"/>
    </source>
</evidence>
<keyword evidence="2 8" id="KW-0645">Protease</keyword>
<dbReference type="GO" id="GO:0003697">
    <property type="term" value="F:single-stranded DNA binding"/>
    <property type="evidence" value="ECO:0007669"/>
    <property type="project" value="InterPro"/>
</dbReference>
<reference evidence="10" key="1">
    <citation type="submission" date="2016-10" db="EMBL/GenBank/DDBJ databases">
        <authorList>
            <person name="Varghese N."/>
            <person name="Submissions S."/>
        </authorList>
    </citation>
    <scope>NUCLEOTIDE SEQUENCE [LARGE SCALE GENOMIC DNA]</scope>
    <source>
        <strain evidence="10">ANC 5109</strain>
    </source>
</reference>
<keyword evidence="6" id="KW-0238">DNA-binding</keyword>
<dbReference type="InterPro" id="IPR036590">
    <property type="entry name" value="SRAP-like"/>
</dbReference>
<dbReference type="SUPFAM" id="SSF143081">
    <property type="entry name" value="BB1717-like"/>
    <property type="match status" value="1"/>
</dbReference>
<dbReference type="EMBL" id="FNPK01000006">
    <property type="protein sequence ID" value="SDY27200.1"/>
    <property type="molecule type" value="Genomic_DNA"/>
</dbReference>
<dbReference type="AlphaFoldDB" id="A0A1H3IHP0"/>
<dbReference type="GO" id="GO:0016829">
    <property type="term" value="F:lyase activity"/>
    <property type="evidence" value="ECO:0007669"/>
    <property type="project" value="UniProtKB-KW"/>
</dbReference>